<dbReference type="EMBL" id="BLLF01000670">
    <property type="protein sequence ID" value="GFH13941.1"/>
    <property type="molecule type" value="Genomic_DNA"/>
</dbReference>
<name>A0A699YWJ3_HAELA</name>
<comment type="caution">
    <text evidence="2">The sequence shown here is derived from an EMBL/GenBank/DDBJ whole genome shotgun (WGS) entry which is preliminary data.</text>
</comment>
<keyword evidence="3" id="KW-1185">Reference proteome</keyword>
<dbReference type="AlphaFoldDB" id="A0A699YWJ3"/>
<dbReference type="PANTHER" id="PTHR35134">
    <property type="entry name" value="NUCLEOTIDASE YQFW-RELATED"/>
    <property type="match status" value="1"/>
</dbReference>
<dbReference type="InterPro" id="IPR023214">
    <property type="entry name" value="HAD_sf"/>
</dbReference>
<evidence type="ECO:0000313" key="2">
    <source>
        <dbReference type="EMBL" id="GFH13941.1"/>
    </source>
</evidence>
<dbReference type="GO" id="GO:0008253">
    <property type="term" value="F:5'-nucleotidase activity"/>
    <property type="evidence" value="ECO:0007669"/>
    <property type="project" value="InterPro"/>
</dbReference>
<reference evidence="2 3" key="1">
    <citation type="submission" date="2020-02" db="EMBL/GenBank/DDBJ databases">
        <title>Draft genome sequence of Haematococcus lacustris strain NIES-144.</title>
        <authorList>
            <person name="Morimoto D."/>
            <person name="Nakagawa S."/>
            <person name="Yoshida T."/>
            <person name="Sawayama S."/>
        </authorList>
    </citation>
    <scope>NUCLEOTIDE SEQUENCE [LARGE SCALE GENOMIC DNA]</scope>
    <source>
        <strain evidence="2 3">NIES-144</strain>
    </source>
</reference>
<feature type="non-terminal residue" evidence="2">
    <location>
        <position position="340"/>
    </location>
</feature>
<dbReference type="SUPFAM" id="SSF56784">
    <property type="entry name" value="HAD-like"/>
    <property type="match status" value="1"/>
</dbReference>
<proteinExistence type="predicted"/>
<dbReference type="InterPro" id="IPR052419">
    <property type="entry name" value="5_3-deoxyribonucleotidase-like"/>
</dbReference>
<feature type="non-terminal residue" evidence="2">
    <location>
        <position position="1"/>
    </location>
</feature>
<accession>A0A699YWJ3</accession>
<evidence type="ECO:0000256" key="1">
    <source>
        <dbReference type="PIRSR" id="PIRSR610708-1"/>
    </source>
</evidence>
<gene>
    <name evidence="2" type="ORF">HaLaN_09909</name>
</gene>
<sequence length="340" mass="37548">MQALRPRLAVKALCNALFSSGQHPQLCRLAVASASQEAVAVCTPESNSLARQPLRNLEVRGERSRGGRKQVPAVLETPQRSPVVHSKAHSTGHGRLRVAVDVDEVLGRFVFALNHFCKDRYGMHHTVSDYWVYEFAKIWGCNQDHSNHIVHEFFKSEHFMRGIPVIPGAYDSLVRLSETCDLVVVTSRQHVIQDQTLDWIDAHYPGVFQEVYFGNHWSLSGPTRKKSEICQAVGASVLVDDNPGYAMECAAAGIHVLLYDWEQAYPWSKLAAGQHNPLISVVHDWQEVEQRLAVLGPQLACQGQLLGASSQGLALTQTSSSSAATTRAVTAGRREGRDIP</sequence>
<feature type="active site" description="Proton donor" evidence="1">
    <location>
        <position position="103"/>
    </location>
</feature>
<dbReference type="Pfam" id="PF06941">
    <property type="entry name" value="NT5C"/>
    <property type="match status" value="1"/>
</dbReference>
<organism evidence="2 3">
    <name type="scientific">Haematococcus lacustris</name>
    <name type="common">Green alga</name>
    <name type="synonym">Haematococcus pluvialis</name>
    <dbReference type="NCBI Taxonomy" id="44745"/>
    <lineage>
        <taxon>Eukaryota</taxon>
        <taxon>Viridiplantae</taxon>
        <taxon>Chlorophyta</taxon>
        <taxon>core chlorophytes</taxon>
        <taxon>Chlorophyceae</taxon>
        <taxon>CS clade</taxon>
        <taxon>Chlamydomonadales</taxon>
        <taxon>Haematococcaceae</taxon>
        <taxon>Haematococcus</taxon>
    </lineage>
</organism>
<feature type="active site" description="Nucleophile" evidence="1">
    <location>
        <position position="101"/>
    </location>
</feature>
<dbReference type="Gene3D" id="3.40.50.1000">
    <property type="entry name" value="HAD superfamily/HAD-like"/>
    <property type="match status" value="1"/>
</dbReference>
<protein>
    <submittedName>
        <fullName evidence="2">Uncharacterized protein</fullName>
    </submittedName>
</protein>
<dbReference type="Proteomes" id="UP000485058">
    <property type="component" value="Unassembled WGS sequence"/>
</dbReference>
<dbReference type="InterPro" id="IPR010708">
    <property type="entry name" value="5'(3')-deoxyribonucleotidase"/>
</dbReference>
<evidence type="ECO:0000313" key="3">
    <source>
        <dbReference type="Proteomes" id="UP000485058"/>
    </source>
</evidence>
<dbReference type="InterPro" id="IPR036412">
    <property type="entry name" value="HAD-like_sf"/>
</dbReference>
<dbReference type="PANTHER" id="PTHR35134:SF2">
    <property type="entry name" value="NUCLEOTIDASE YQFW-RELATED"/>
    <property type="match status" value="1"/>
</dbReference>
<dbReference type="GO" id="GO:0009264">
    <property type="term" value="P:deoxyribonucleotide catabolic process"/>
    <property type="evidence" value="ECO:0007669"/>
    <property type="project" value="InterPro"/>
</dbReference>